<feature type="transmembrane region" description="Helical" evidence="6">
    <location>
        <begin position="321"/>
        <end position="343"/>
    </location>
</feature>
<dbReference type="Pfam" id="PF07690">
    <property type="entry name" value="MFS_1"/>
    <property type="match status" value="1"/>
</dbReference>
<sequence>MSLRTIKERHSDPKAQNIIRCVDRRLLLITGLGYCISWMDRTNVSIASIAGMNEDLGLTVGYRYSLAMLIFFIPYVIFQPCATVAIRRIGPSRFLASLLLCWGGITIARHPSSEGVGFARDWTHLLTARSFLGLTESGYFPGVVYLLSCWYSRYDLHKRFSMLYCVGIVAQAGANILGYCFTLMDGMADLEGWRWIFIIEGLAHTSWRFLDGNECAFIIRRLDKDRGDAIPEPFSLKPFVCHATDIRLWCYGLLFCCLMTYAIGYFLPLILRNGMGFSTVESQCLSWVGDKYHLRGPIIILNALLQITGIALMGLAKQTSVRYFGVFLVTEGVNASVPAALTYQANNIRGQWKRALLSAIMIGMGGVAASVNIHTNA</sequence>
<feature type="transmembrane region" description="Helical" evidence="6">
    <location>
        <begin position="355"/>
        <end position="373"/>
    </location>
</feature>
<feature type="transmembrane region" description="Helical" evidence="6">
    <location>
        <begin position="94"/>
        <end position="111"/>
    </location>
</feature>
<organism evidence="7 8">
    <name type="scientific">Aspergillus granulosus</name>
    <dbReference type="NCBI Taxonomy" id="176169"/>
    <lineage>
        <taxon>Eukaryota</taxon>
        <taxon>Fungi</taxon>
        <taxon>Dikarya</taxon>
        <taxon>Ascomycota</taxon>
        <taxon>Pezizomycotina</taxon>
        <taxon>Eurotiomycetes</taxon>
        <taxon>Eurotiomycetidae</taxon>
        <taxon>Eurotiales</taxon>
        <taxon>Aspergillaceae</taxon>
        <taxon>Aspergillus</taxon>
        <taxon>Aspergillus subgen. Nidulantes</taxon>
    </lineage>
</organism>
<accession>A0ABR4GS13</accession>
<evidence type="ECO:0000256" key="5">
    <source>
        <dbReference type="ARBA" id="ARBA00023136"/>
    </source>
</evidence>
<keyword evidence="2" id="KW-0813">Transport</keyword>
<comment type="subcellular location">
    <subcellularLocation>
        <location evidence="1">Membrane</location>
        <topology evidence="1">Multi-pass membrane protein</topology>
    </subcellularLocation>
</comment>
<evidence type="ECO:0000256" key="1">
    <source>
        <dbReference type="ARBA" id="ARBA00004141"/>
    </source>
</evidence>
<evidence type="ECO:0000256" key="3">
    <source>
        <dbReference type="ARBA" id="ARBA00022692"/>
    </source>
</evidence>
<feature type="transmembrane region" description="Helical" evidence="6">
    <location>
        <begin position="163"/>
        <end position="184"/>
    </location>
</feature>
<comment type="caution">
    <text evidence="7">The sequence shown here is derived from an EMBL/GenBank/DDBJ whole genome shotgun (WGS) entry which is preliminary data.</text>
</comment>
<feature type="transmembrane region" description="Helical" evidence="6">
    <location>
        <begin position="246"/>
        <end position="271"/>
    </location>
</feature>
<feature type="transmembrane region" description="Helical" evidence="6">
    <location>
        <begin position="131"/>
        <end position="151"/>
    </location>
</feature>
<gene>
    <name evidence="7" type="ORF">BJX63DRAFT_426461</name>
</gene>
<keyword evidence="4 6" id="KW-1133">Transmembrane helix</keyword>
<dbReference type="PANTHER" id="PTHR43791:SF47">
    <property type="entry name" value="MAJOR FACILITATOR SUPERFAMILY (MFS) PROFILE DOMAIN-CONTAINING PROTEIN-RELATED"/>
    <property type="match status" value="1"/>
</dbReference>
<evidence type="ECO:0000256" key="6">
    <source>
        <dbReference type="SAM" id="Phobius"/>
    </source>
</evidence>
<proteinExistence type="predicted"/>
<dbReference type="Proteomes" id="UP001610334">
    <property type="component" value="Unassembled WGS sequence"/>
</dbReference>
<evidence type="ECO:0000313" key="8">
    <source>
        <dbReference type="Proteomes" id="UP001610334"/>
    </source>
</evidence>
<dbReference type="EMBL" id="JBFXLT010000232">
    <property type="protein sequence ID" value="KAL2801863.1"/>
    <property type="molecule type" value="Genomic_DNA"/>
</dbReference>
<dbReference type="PANTHER" id="PTHR43791">
    <property type="entry name" value="PERMEASE-RELATED"/>
    <property type="match status" value="1"/>
</dbReference>
<evidence type="ECO:0000256" key="2">
    <source>
        <dbReference type="ARBA" id="ARBA00022448"/>
    </source>
</evidence>
<dbReference type="Gene3D" id="1.20.1250.20">
    <property type="entry name" value="MFS general substrate transporter like domains"/>
    <property type="match status" value="1"/>
</dbReference>
<feature type="transmembrane region" description="Helical" evidence="6">
    <location>
        <begin position="292"/>
        <end position="315"/>
    </location>
</feature>
<keyword evidence="3 6" id="KW-0812">Transmembrane</keyword>
<feature type="transmembrane region" description="Helical" evidence="6">
    <location>
        <begin position="62"/>
        <end position="82"/>
    </location>
</feature>
<keyword evidence="8" id="KW-1185">Reference proteome</keyword>
<name>A0ABR4GS13_9EURO</name>
<evidence type="ECO:0000313" key="7">
    <source>
        <dbReference type="EMBL" id="KAL2801863.1"/>
    </source>
</evidence>
<dbReference type="InterPro" id="IPR011701">
    <property type="entry name" value="MFS"/>
</dbReference>
<dbReference type="SUPFAM" id="SSF103473">
    <property type="entry name" value="MFS general substrate transporter"/>
    <property type="match status" value="1"/>
</dbReference>
<protein>
    <submittedName>
        <fullName evidence="7">Major facilitator superfamily domain-containing protein</fullName>
    </submittedName>
</protein>
<keyword evidence="5 6" id="KW-0472">Membrane</keyword>
<evidence type="ECO:0000256" key="4">
    <source>
        <dbReference type="ARBA" id="ARBA00022989"/>
    </source>
</evidence>
<reference evidence="7 8" key="1">
    <citation type="submission" date="2024-07" db="EMBL/GenBank/DDBJ databases">
        <title>Section-level genome sequencing and comparative genomics of Aspergillus sections Usti and Cavernicolus.</title>
        <authorList>
            <consortium name="Lawrence Berkeley National Laboratory"/>
            <person name="Nybo J.L."/>
            <person name="Vesth T.C."/>
            <person name="Theobald S."/>
            <person name="Frisvad J.C."/>
            <person name="Larsen T.O."/>
            <person name="Kjaerboelling I."/>
            <person name="Rothschild-Mancinelli K."/>
            <person name="Lyhne E.K."/>
            <person name="Kogle M.E."/>
            <person name="Barry K."/>
            <person name="Clum A."/>
            <person name="Na H."/>
            <person name="Ledsgaard L."/>
            <person name="Lin J."/>
            <person name="Lipzen A."/>
            <person name="Kuo A."/>
            <person name="Riley R."/>
            <person name="Mondo S."/>
            <person name="Labutti K."/>
            <person name="Haridas S."/>
            <person name="Pangalinan J."/>
            <person name="Salamov A.A."/>
            <person name="Simmons B.A."/>
            <person name="Magnuson J.K."/>
            <person name="Chen J."/>
            <person name="Drula E."/>
            <person name="Henrissat B."/>
            <person name="Wiebenga A."/>
            <person name="Lubbers R.J."/>
            <person name="Gomes A.C."/>
            <person name="Makela M.R."/>
            <person name="Stajich J."/>
            <person name="Grigoriev I.V."/>
            <person name="Mortensen U.H."/>
            <person name="De Vries R.P."/>
            <person name="Baker S.E."/>
            <person name="Andersen M.R."/>
        </authorList>
    </citation>
    <scope>NUCLEOTIDE SEQUENCE [LARGE SCALE GENOMIC DNA]</scope>
    <source>
        <strain evidence="7 8">CBS 588.65</strain>
    </source>
</reference>
<feature type="transmembrane region" description="Helical" evidence="6">
    <location>
        <begin position="21"/>
        <end position="39"/>
    </location>
</feature>
<dbReference type="InterPro" id="IPR036259">
    <property type="entry name" value="MFS_trans_sf"/>
</dbReference>